<dbReference type="PANTHER" id="PTHR11895:SF7">
    <property type="entry name" value="GLUTAMYL-TRNA(GLN) AMIDOTRANSFERASE SUBUNIT A, MITOCHONDRIAL"/>
    <property type="match status" value="1"/>
</dbReference>
<dbReference type="OrthoDB" id="9811471at2"/>
<dbReference type="PANTHER" id="PTHR11895">
    <property type="entry name" value="TRANSAMIDASE"/>
    <property type="match status" value="1"/>
</dbReference>
<dbReference type="InterPro" id="IPR020556">
    <property type="entry name" value="Amidase_CS"/>
</dbReference>
<dbReference type="NCBIfam" id="NF005899">
    <property type="entry name" value="PRK07869.1"/>
    <property type="match status" value="1"/>
</dbReference>
<keyword evidence="3" id="KW-1185">Reference proteome</keyword>
<dbReference type="GO" id="GO:0003824">
    <property type="term" value="F:catalytic activity"/>
    <property type="evidence" value="ECO:0007669"/>
    <property type="project" value="InterPro"/>
</dbReference>
<sequence>MTTRVHAFGDDALGDLDSVGVAAAVADGRISAREAAEAAIARVELVNPSLNAVQRPDYERALAAVERTPTGLLAGVPTFVKDNTDVAGLPSDQGSLAVKARPATANAPFTDQLLSAGLTVLGKSTMPEFGFNATTEYATLPPTRNPWHTGYSAGASSGGAAALVASGAVPIAHANDGGGSIRIPAAACGLVGLKPTRDRVVPAAESATLPVDIVSNGVLTRTVRDTAHFMAATQAYRPAPGMRPLGLVEGPADRRLRIGLILDSVTGIATDEDTRQAVLSAADLLGSLGHDVMEVELPVDRRFMEDFKHYWGLLAFATQHFGRKVMSPDFDKTLTDPLTRGLARQFVRRAWRTPMAIAGLKRSTAAYRAAFEDVDLIVSPTLGYTTPELGYLSPAVEPFSLMFERLVRYAAFTPLNNASGGPAVSLPLGRSSAQMPIGVHFSADHGDEQTLLEIAYELESAQPFARIQDPRGSTEVLVP</sequence>
<dbReference type="SUPFAM" id="SSF75304">
    <property type="entry name" value="Amidase signature (AS) enzymes"/>
    <property type="match status" value="1"/>
</dbReference>
<dbReference type="AlphaFoldDB" id="A0A2S0WS11"/>
<reference evidence="3" key="1">
    <citation type="submission" date="2018-01" db="EMBL/GenBank/DDBJ databases">
        <authorList>
            <person name="Li J."/>
        </authorList>
    </citation>
    <scope>NUCLEOTIDE SEQUENCE [LARGE SCALE GENOMIC DNA]</scope>
    <source>
        <strain evidence="3">592</strain>
    </source>
</reference>
<dbReference type="Pfam" id="PF01425">
    <property type="entry name" value="Amidase"/>
    <property type="match status" value="1"/>
</dbReference>
<evidence type="ECO:0000313" key="3">
    <source>
        <dbReference type="Proteomes" id="UP000244384"/>
    </source>
</evidence>
<evidence type="ECO:0000256" key="1">
    <source>
        <dbReference type="ARBA" id="ARBA00009199"/>
    </source>
</evidence>
<dbReference type="InterPro" id="IPR036928">
    <property type="entry name" value="AS_sf"/>
</dbReference>
<gene>
    <name evidence="2" type="ORF">C3E78_06210</name>
</gene>
<accession>A0A5F2EY46</accession>
<protein>
    <submittedName>
        <fullName evidence="2">Amidase</fullName>
    </submittedName>
</protein>
<dbReference type="InterPro" id="IPR023631">
    <property type="entry name" value="Amidase_dom"/>
</dbReference>
<organism evidence="2 3">
    <name type="scientific">Aeromicrobium chenweiae</name>
    <dbReference type="NCBI Taxonomy" id="2079793"/>
    <lineage>
        <taxon>Bacteria</taxon>
        <taxon>Bacillati</taxon>
        <taxon>Actinomycetota</taxon>
        <taxon>Actinomycetes</taxon>
        <taxon>Propionibacteriales</taxon>
        <taxon>Nocardioidaceae</taxon>
        <taxon>Aeromicrobium</taxon>
    </lineage>
</organism>
<dbReference type="Proteomes" id="UP000244384">
    <property type="component" value="Chromosome"/>
</dbReference>
<name>A0A2S0WS11_9ACTN</name>
<accession>A0A2S0WS11</accession>
<dbReference type="KEGG" id="aez:C3E78_06210"/>
<proteinExistence type="inferred from homology"/>
<comment type="similarity">
    <text evidence="1">Belongs to the amidase family.</text>
</comment>
<dbReference type="InterPro" id="IPR000120">
    <property type="entry name" value="Amidase"/>
</dbReference>
<evidence type="ECO:0000313" key="2">
    <source>
        <dbReference type="EMBL" id="AWB94068.1"/>
    </source>
</evidence>
<dbReference type="EMBL" id="CP026952">
    <property type="protein sequence ID" value="AWB94068.1"/>
    <property type="molecule type" value="Genomic_DNA"/>
</dbReference>
<dbReference type="PROSITE" id="PS00571">
    <property type="entry name" value="AMIDASES"/>
    <property type="match status" value="1"/>
</dbReference>
<dbReference type="Gene3D" id="3.90.1300.10">
    <property type="entry name" value="Amidase signature (AS) domain"/>
    <property type="match status" value="1"/>
</dbReference>